<dbReference type="InterPro" id="IPR040042">
    <property type="entry name" value="Branching_enz_MT3115-like"/>
</dbReference>
<evidence type="ECO:0000313" key="7">
    <source>
        <dbReference type="Proteomes" id="UP000663088"/>
    </source>
</evidence>
<feature type="domain" description="1,4-alpha-glucan branching enzyme C-terminal" evidence="5">
    <location>
        <begin position="450"/>
        <end position="548"/>
    </location>
</feature>
<dbReference type="Pfam" id="PF09210">
    <property type="entry name" value="BE_C"/>
    <property type="match status" value="1"/>
</dbReference>
<evidence type="ECO:0000256" key="3">
    <source>
        <dbReference type="RuleBase" id="RU361196"/>
    </source>
</evidence>
<dbReference type="PANTHER" id="PTHR41695">
    <property type="entry name" value="1,4-ALPHA-GLUCAN BRANCHING ENZYME RV3031-RELATED"/>
    <property type="match status" value="1"/>
</dbReference>
<dbReference type="InterPro" id="IPR015293">
    <property type="entry name" value="BE_C"/>
</dbReference>
<dbReference type="Proteomes" id="UP000663088">
    <property type="component" value="Chromosome"/>
</dbReference>
<dbReference type="InterPro" id="IPR027291">
    <property type="entry name" value="Glyco_hydro_38_N_sf"/>
</dbReference>
<dbReference type="SUPFAM" id="SSF88688">
    <property type="entry name" value="Families 57/38 glycoside transferase middle domain"/>
    <property type="match status" value="1"/>
</dbReference>
<keyword evidence="2 3" id="KW-0119">Carbohydrate metabolism</keyword>
<keyword evidence="7" id="KW-1185">Reference proteome</keyword>
<evidence type="ECO:0000256" key="1">
    <source>
        <dbReference type="ARBA" id="ARBA00006821"/>
    </source>
</evidence>
<reference evidence="6 7" key="1">
    <citation type="submission" date="2020-12" db="EMBL/GenBank/DDBJ databases">
        <authorList>
            <person name="Awala S.I."/>
            <person name="Gwak J.-H."/>
            <person name="Kim S.-J."/>
            <person name="Rhee S.-K."/>
        </authorList>
    </citation>
    <scope>NUCLEOTIDE SEQUENCE [LARGE SCALE GENOMIC DNA]</scope>
    <source>
        <strain evidence="6 7">IT5</strain>
    </source>
</reference>
<evidence type="ECO:0000313" key="6">
    <source>
        <dbReference type="EMBL" id="QSR87717.1"/>
    </source>
</evidence>
<proteinExistence type="inferred from homology"/>
<dbReference type="InterPro" id="IPR028995">
    <property type="entry name" value="Glyco_hydro_57/38_cen_sf"/>
</dbReference>
<protein>
    <submittedName>
        <fullName evidence="6">DUF1957 domain-containing protein</fullName>
    </submittedName>
</protein>
<dbReference type="InterPro" id="IPR011330">
    <property type="entry name" value="Glyco_hydro/deAcase_b/a-brl"/>
</dbReference>
<comment type="similarity">
    <text evidence="1 3">Belongs to the glycosyl hydrolase 57 family.</text>
</comment>
<dbReference type="EMBL" id="CP065956">
    <property type="protein sequence ID" value="QSR87717.1"/>
    <property type="molecule type" value="Genomic_DNA"/>
</dbReference>
<dbReference type="Gene3D" id="3.20.110.10">
    <property type="entry name" value="Glycoside hydrolase 38, N terminal domain"/>
    <property type="match status" value="1"/>
</dbReference>
<gene>
    <name evidence="6" type="ORF">EM20IM_02040</name>
</gene>
<dbReference type="InterPro" id="IPR004300">
    <property type="entry name" value="Glyco_hydro_57_N"/>
</dbReference>
<evidence type="ECO:0000259" key="5">
    <source>
        <dbReference type="Pfam" id="PF09210"/>
    </source>
</evidence>
<dbReference type="Gene3D" id="1.20.1430.10">
    <property type="entry name" value="Families 57/38 glycoside transferase, middle domain"/>
    <property type="match status" value="1"/>
</dbReference>
<sequence length="550" mass="63980">MPSIFGLTTTTPWRTESQGRCMKTPLGYLALLLHAHLPFVRHPESQDCLEEDWFFEALTESYIPLLWVFDELSQSAVPFKITLSLSPTLCTMLKDPLLLSRYERYLLKRLELSCREIERNISDPGCCSLAQFYKERYYAVWIAFTQSYKKNLLEAFKKHQKLNNLELITSTATHGYLPLLRNPTQAVKAQIFIALDNFIDCFHTPPKGIWLPECGYYPGIEVLLQEAEIKWFVLEAHGILLANPRPRFGLLTPIYTPSGPAAFGRDSLSSKEVWSAQEGYPADPYYREFYRDLGFDADLDYIKPYILPTGQRKFTGIKYFRVTGKTDRKELYEPQRAKERTEIHAEDFIQKREKQIIKAAQVLPQSIKPILVCPFDCELFGHWWFEGPLFLKEVIKKAHQSEVLALTTPSEYLSLFPIQQLSRPSFSSWGWGGHSKMWLNETNDFIYPPLHEAAHLLVDLIQQHRAADKIMHRCLRQAARELLLAQASDWPFLISRSTAKEYAISRITTHLNRFFELSWGIRHKKINVKLLEYCECTDNIFPKLKLDYFS</sequence>
<accession>A0ABX7PXU1</accession>
<name>A0ABX7PXU1_9BACT</name>
<feature type="domain" description="Glycoside hydrolase family 57 N-terminal" evidence="4">
    <location>
        <begin position="30"/>
        <end position="257"/>
    </location>
</feature>
<evidence type="ECO:0000259" key="4">
    <source>
        <dbReference type="Pfam" id="PF03065"/>
    </source>
</evidence>
<dbReference type="SUPFAM" id="SSF88713">
    <property type="entry name" value="Glycoside hydrolase/deacetylase"/>
    <property type="match status" value="1"/>
</dbReference>
<dbReference type="CDD" id="cd10792">
    <property type="entry name" value="GH57N_AmyC_like"/>
    <property type="match status" value="1"/>
</dbReference>
<organism evidence="6 7">
    <name type="scientific">Candidatus Methylacidiphilum infernorum</name>
    <dbReference type="NCBI Taxonomy" id="511746"/>
    <lineage>
        <taxon>Bacteria</taxon>
        <taxon>Pseudomonadati</taxon>
        <taxon>Verrucomicrobiota</taxon>
        <taxon>Methylacidiphilae</taxon>
        <taxon>Methylacidiphilales</taxon>
        <taxon>Methylacidiphilaceae</taxon>
        <taxon>Methylacidiphilum (ex Ratnadevi et al. 2023)</taxon>
    </lineage>
</organism>
<dbReference type="Pfam" id="PF03065">
    <property type="entry name" value="Glyco_hydro_57"/>
    <property type="match status" value="1"/>
</dbReference>
<dbReference type="PANTHER" id="PTHR41695:SF1">
    <property type="entry name" value="1,4-ALPHA-GLUCAN BRANCHING ENZYME TK1436"/>
    <property type="match status" value="1"/>
</dbReference>
<dbReference type="InterPro" id="IPR037090">
    <property type="entry name" value="57_glycoside_trans_central"/>
</dbReference>
<evidence type="ECO:0000256" key="2">
    <source>
        <dbReference type="ARBA" id="ARBA00023277"/>
    </source>
</evidence>